<evidence type="ECO:0000256" key="2">
    <source>
        <dbReference type="SAM" id="Phobius"/>
    </source>
</evidence>
<proteinExistence type="predicted"/>
<feature type="transmembrane region" description="Helical" evidence="2">
    <location>
        <begin position="89"/>
        <end position="113"/>
    </location>
</feature>
<dbReference type="Proteomes" id="UP001222027">
    <property type="component" value="Unassembled WGS sequence"/>
</dbReference>
<keyword evidence="2" id="KW-0812">Transmembrane</keyword>
<keyword evidence="2" id="KW-1133">Transmembrane helix</keyword>
<comment type="caution">
    <text evidence="3">The sequence shown here is derived from an EMBL/GenBank/DDBJ whole genome shotgun (WGS) entry which is preliminary data.</text>
</comment>
<feature type="transmembrane region" description="Helical" evidence="2">
    <location>
        <begin position="29"/>
        <end position="47"/>
    </location>
</feature>
<keyword evidence="2" id="KW-0472">Membrane</keyword>
<feature type="compositionally biased region" description="Basic residues" evidence="1">
    <location>
        <begin position="13"/>
        <end position="25"/>
    </location>
</feature>
<accession>A0AAV8S283</accession>
<sequence>MPHLPLLRGSHCSAKKRQPQRGRKRKGGVLLRIRVGLASLCFVFGFYRQCGSGGGFCFGVPRWDALKWARAAREDFYSFEENVLGVRGIVYAAAAVGSVTPLFITSGVLLWVYTVPSPQGLELQGGGFYCVLPISDV</sequence>
<protein>
    <submittedName>
        <fullName evidence="3">Uncharacterized protein</fullName>
    </submittedName>
</protein>
<organism evidence="3 4">
    <name type="scientific">Ensete ventricosum</name>
    <name type="common">Abyssinian banana</name>
    <name type="synonym">Musa ensete</name>
    <dbReference type="NCBI Taxonomy" id="4639"/>
    <lineage>
        <taxon>Eukaryota</taxon>
        <taxon>Viridiplantae</taxon>
        <taxon>Streptophyta</taxon>
        <taxon>Embryophyta</taxon>
        <taxon>Tracheophyta</taxon>
        <taxon>Spermatophyta</taxon>
        <taxon>Magnoliopsida</taxon>
        <taxon>Liliopsida</taxon>
        <taxon>Zingiberales</taxon>
        <taxon>Musaceae</taxon>
        <taxon>Ensete</taxon>
    </lineage>
</organism>
<evidence type="ECO:0000313" key="4">
    <source>
        <dbReference type="Proteomes" id="UP001222027"/>
    </source>
</evidence>
<reference evidence="3 4" key="1">
    <citation type="submission" date="2022-12" db="EMBL/GenBank/DDBJ databases">
        <title>Chromosome-scale assembly of the Ensete ventricosum genome.</title>
        <authorList>
            <person name="Dussert Y."/>
            <person name="Stocks J."/>
            <person name="Wendawek A."/>
            <person name="Woldeyes F."/>
            <person name="Nichols R.A."/>
            <person name="Borrell J.S."/>
        </authorList>
    </citation>
    <scope>NUCLEOTIDE SEQUENCE [LARGE SCALE GENOMIC DNA]</scope>
    <source>
        <strain evidence="4">cv. Maze</strain>
        <tissue evidence="3">Seeds</tissue>
    </source>
</reference>
<evidence type="ECO:0000256" key="1">
    <source>
        <dbReference type="SAM" id="MobiDB-lite"/>
    </source>
</evidence>
<feature type="region of interest" description="Disordered" evidence="1">
    <location>
        <begin position="1"/>
        <end position="25"/>
    </location>
</feature>
<dbReference type="EMBL" id="JAQQAF010000001">
    <property type="protein sequence ID" value="KAJ8513588.1"/>
    <property type="molecule type" value="Genomic_DNA"/>
</dbReference>
<evidence type="ECO:0000313" key="3">
    <source>
        <dbReference type="EMBL" id="KAJ8513588.1"/>
    </source>
</evidence>
<dbReference type="AlphaFoldDB" id="A0AAV8S283"/>
<name>A0AAV8S283_ENSVE</name>
<gene>
    <name evidence="3" type="ORF">OPV22_004022</name>
</gene>
<keyword evidence="4" id="KW-1185">Reference proteome</keyword>